<feature type="compositionally biased region" description="Pro residues" evidence="1">
    <location>
        <begin position="101"/>
        <end position="110"/>
    </location>
</feature>
<gene>
    <name evidence="2" type="ORF">KSP39_PZI004038</name>
</gene>
<dbReference type="AlphaFoldDB" id="A0AAP0GC88"/>
<name>A0AAP0GC88_9ASPA</name>
<dbReference type="PANTHER" id="PTHR36745">
    <property type="entry name" value="OS02G0824400 PROTEIN"/>
    <property type="match status" value="1"/>
</dbReference>
<proteinExistence type="predicted"/>
<evidence type="ECO:0000313" key="3">
    <source>
        <dbReference type="Proteomes" id="UP001418222"/>
    </source>
</evidence>
<accession>A0AAP0GC88</accession>
<comment type="caution">
    <text evidence="2">The sequence shown here is derived from an EMBL/GenBank/DDBJ whole genome shotgun (WGS) entry which is preliminary data.</text>
</comment>
<keyword evidence="3" id="KW-1185">Reference proteome</keyword>
<organism evidence="2 3">
    <name type="scientific">Platanthera zijinensis</name>
    <dbReference type="NCBI Taxonomy" id="2320716"/>
    <lineage>
        <taxon>Eukaryota</taxon>
        <taxon>Viridiplantae</taxon>
        <taxon>Streptophyta</taxon>
        <taxon>Embryophyta</taxon>
        <taxon>Tracheophyta</taxon>
        <taxon>Spermatophyta</taxon>
        <taxon>Magnoliopsida</taxon>
        <taxon>Liliopsida</taxon>
        <taxon>Asparagales</taxon>
        <taxon>Orchidaceae</taxon>
        <taxon>Orchidoideae</taxon>
        <taxon>Orchideae</taxon>
        <taxon>Orchidinae</taxon>
        <taxon>Platanthera</taxon>
    </lineage>
</organism>
<feature type="compositionally biased region" description="Basic and acidic residues" evidence="1">
    <location>
        <begin position="17"/>
        <end position="45"/>
    </location>
</feature>
<dbReference type="Proteomes" id="UP001418222">
    <property type="component" value="Unassembled WGS sequence"/>
</dbReference>
<dbReference type="EMBL" id="JBBWWQ010000003">
    <property type="protein sequence ID" value="KAK8951205.1"/>
    <property type="molecule type" value="Genomic_DNA"/>
</dbReference>
<reference evidence="2 3" key="1">
    <citation type="journal article" date="2022" name="Nat. Plants">
        <title>Genomes of leafy and leafless Platanthera orchids illuminate the evolution of mycoheterotrophy.</title>
        <authorList>
            <person name="Li M.H."/>
            <person name="Liu K.W."/>
            <person name="Li Z."/>
            <person name="Lu H.C."/>
            <person name="Ye Q.L."/>
            <person name="Zhang D."/>
            <person name="Wang J.Y."/>
            <person name="Li Y.F."/>
            <person name="Zhong Z.M."/>
            <person name="Liu X."/>
            <person name="Yu X."/>
            <person name="Liu D.K."/>
            <person name="Tu X.D."/>
            <person name="Liu B."/>
            <person name="Hao Y."/>
            <person name="Liao X.Y."/>
            <person name="Jiang Y.T."/>
            <person name="Sun W.H."/>
            <person name="Chen J."/>
            <person name="Chen Y.Q."/>
            <person name="Ai Y."/>
            <person name="Zhai J.W."/>
            <person name="Wu S.S."/>
            <person name="Zhou Z."/>
            <person name="Hsiao Y.Y."/>
            <person name="Wu W.L."/>
            <person name="Chen Y.Y."/>
            <person name="Lin Y.F."/>
            <person name="Hsu J.L."/>
            <person name="Li C.Y."/>
            <person name="Wang Z.W."/>
            <person name="Zhao X."/>
            <person name="Zhong W.Y."/>
            <person name="Ma X.K."/>
            <person name="Ma L."/>
            <person name="Huang J."/>
            <person name="Chen G.Z."/>
            <person name="Huang M.Z."/>
            <person name="Huang L."/>
            <person name="Peng D.H."/>
            <person name="Luo Y.B."/>
            <person name="Zou S.Q."/>
            <person name="Chen S.P."/>
            <person name="Lan S."/>
            <person name="Tsai W.C."/>
            <person name="Van de Peer Y."/>
            <person name="Liu Z.J."/>
        </authorList>
    </citation>
    <scope>NUCLEOTIDE SEQUENCE [LARGE SCALE GENOMIC DNA]</scope>
    <source>
        <strain evidence="2">Lor287</strain>
    </source>
</reference>
<feature type="compositionally biased region" description="Basic residues" evidence="1">
    <location>
        <begin position="1"/>
        <end position="13"/>
    </location>
</feature>
<feature type="region of interest" description="Disordered" evidence="1">
    <location>
        <begin position="1"/>
        <end position="123"/>
    </location>
</feature>
<evidence type="ECO:0000313" key="2">
    <source>
        <dbReference type="EMBL" id="KAK8951205.1"/>
    </source>
</evidence>
<protein>
    <submittedName>
        <fullName evidence="2">Uncharacterized protein</fullName>
    </submittedName>
</protein>
<sequence length="131" mass="14677">MSKKNNLTKRRNQHNFDLQREKQEKQKRAEKLQANKSKMKEDRHPMSQKSSATCLRNRCRSHRRPDRSPSPGSPDPGEPIGGCPAASGQGHRRICRRPDRSPPPGSPDPGKPVRGCPAASPSRGISFLIFF</sequence>
<evidence type="ECO:0000256" key="1">
    <source>
        <dbReference type="SAM" id="MobiDB-lite"/>
    </source>
</evidence>
<dbReference type="PANTHER" id="PTHR36745:SF1">
    <property type="entry name" value="OS02G0824400 PROTEIN"/>
    <property type="match status" value="1"/>
</dbReference>